<keyword evidence="3" id="KW-1185">Reference proteome</keyword>
<feature type="compositionally biased region" description="Polar residues" evidence="1">
    <location>
        <begin position="78"/>
        <end position="90"/>
    </location>
</feature>
<dbReference type="EMBL" id="CAJNNV010031984">
    <property type="protein sequence ID" value="CAE8638520.1"/>
    <property type="molecule type" value="Genomic_DNA"/>
</dbReference>
<reference evidence="2" key="1">
    <citation type="submission" date="2021-02" db="EMBL/GenBank/DDBJ databases">
        <authorList>
            <person name="Dougan E. K."/>
            <person name="Rhodes N."/>
            <person name="Thang M."/>
            <person name="Chan C."/>
        </authorList>
    </citation>
    <scope>NUCLEOTIDE SEQUENCE</scope>
</reference>
<evidence type="ECO:0000313" key="3">
    <source>
        <dbReference type="Proteomes" id="UP000654075"/>
    </source>
</evidence>
<accession>A0A813HK84</accession>
<feature type="region of interest" description="Disordered" evidence="1">
    <location>
        <begin position="150"/>
        <end position="181"/>
    </location>
</feature>
<feature type="non-terminal residue" evidence="2">
    <location>
        <position position="289"/>
    </location>
</feature>
<dbReference type="Proteomes" id="UP000654075">
    <property type="component" value="Unassembled WGS sequence"/>
</dbReference>
<organism evidence="2 3">
    <name type="scientific">Polarella glacialis</name>
    <name type="common">Dinoflagellate</name>
    <dbReference type="NCBI Taxonomy" id="89957"/>
    <lineage>
        <taxon>Eukaryota</taxon>
        <taxon>Sar</taxon>
        <taxon>Alveolata</taxon>
        <taxon>Dinophyceae</taxon>
        <taxon>Suessiales</taxon>
        <taxon>Suessiaceae</taxon>
        <taxon>Polarella</taxon>
    </lineage>
</organism>
<protein>
    <submittedName>
        <fullName evidence="2">Uncharacterized protein</fullName>
    </submittedName>
</protein>
<evidence type="ECO:0000256" key="1">
    <source>
        <dbReference type="SAM" id="MobiDB-lite"/>
    </source>
</evidence>
<name>A0A813HK84_POLGL</name>
<proteinExistence type="predicted"/>
<gene>
    <name evidence="2" type="ORF">PGLA1383_LOCUS53690</name>
</gene>
<dbReference type="AlphaFoldDB" id="A0A813HK84"/>
<feature type="region of interest" description="Disordered" evidence="1">
    <location>
        <begin position="1"/>
        <end position="136"/>
    </location>
</feature>
<evidence type="ECO:0000313" key="2">
    <source>
        <dbReference type="EMBL" id="CAE8638520.1"/>
    </source>
</evidence>
<comment type="caution">
    <text evidence="2">The sequence shown here is derived from an EMBL/GenBank/DDBJ whole genome shotgun (WGS) entry which is preliminary data.</text>
</comment>
<feature type="compositionally biased region" description="Low complexity" evidence="1">
    <location>
        <begin position="156"/>
        <end position="169"/>
    </location>
</feature>
<sequence length="289" mass="31521">MERLETHLSAARAMPEEFAPEEFAPEALGRNEVSPQPPPSQPSARHLALARVRRRRSDRDPPESGSAFEEDEADAEYSSRSSSLTGSNEDFQFLDEPSRASRPSASKDSLRPARPLAPAGGSSVISAVRNIRNNEEDRLRRLARVEAESLKREQCLGATSPPSGSSASETLEEELGKARASPGELVMAEVASSEDQDEVAAEAAAEMLLLQRLRQRHSARAAPQACSAPPSLEEAVVQELPENVPRGLLNSEDTFSDAEDHLCLEEEMGYASLFPRPEERSKVHGRDAE</sequence>